<keyword evidence="1" id="KW-0472">Membrane</keyword>
<name>A0A174PSC0_9CLOT</name>
<gene>
    <name evidence="2" type="ORF">ERS852568_00243</name>
</gene>
<evidence type="ECO:0000313" key="2">
    <source>
        <dbReference type="EMBL" id="CUP63953.1"/>
    </source>
</evidence>
<dbReference type="EMBL" id="CZBO01000001">
    <property type="protein sequence ID" value="CUP63953.1"/>
    <property type="molecule type" value="Genomic_DNA"/>
</dbReference>
<feature type="transmembrane region" description="Helical" evidence="1">
    <location>
        <begin position="105"/>
        <end position="124"/>
    </location>
</feature>
<feature type="transmembrane region" description="Helical" evidence="1">
    <location>
        <begin position="39"/>
        <end position="57"/>
    </location>
</feature>
<keyword evidence="1" id="KW-1133">Transmembrane helix</keyword>
<feature type="transmembrane region" description="Helical" evidence="1">
    <location>
        <begin position="12"/>
        <end position="33"/>
    </location>
</feature>
<proteinExistence type="predicted"/>
<dbReference type="AlphaFoldDB" id="A0A174PSC0"/>
<protein>
    <recommendedName>
        <fullName evidence="4">DUF3899 domain-containing protein</fullName>
    </recommendedName>
</protein>
<organism evidence="2 3">
    <name type="scientific">Clostridium baratii</name>
    <dbReference type="NCBI Taxonomy" id="1561"/>
    <lineage>
        <taxon>Bacteria</taxon>
        <taxon>Bacillati</taxon>
        <taxon>Bacillota</taxon>
        <taxon>Clostridia</taxon>
        <taxon>Eubacteriales</taxon>
        <taxon>Clostridiaceae</taxon>
        <taxon>Clostridium</taxon>
    </lineage>
</organism>
<sequence length="125" mass="14204">MKLQRFELKEKLKSFFIYLLLEIVIAFFISLVTSFIYDDILLCIGLVPAIIGCFSLYDAHSAMIELNSLSQSKSPYFSEAKIALAKRENELLKLKSSFTGSIFDLRLHSLELMLSGITLIILSIF</sequence>
<dbReference type="Proteomes" id="UP000095563">
    <property type="component" value="Unassembled WGS sequence"/>
</dbReference>
<keyword evidence="1" id="KW-0812">Transmembrane</keyword>
<reference evidence="2 3" key="1">
    <citation type="submission" date="2015-09" db="EMBL/GenBank/DDBJ databases">
        <authorList>
            <consortium name="Pathogen Informatics"/>
        </authorList>
    </citation>
    <scope>NUCLEOTIDE SEQUENCE [LARGE SCALE GENOMIC DNA]</scope>
    <source>
        <strain evidence="2 3">2789STDY5834956</strain>
    </source>
</reference>
<evidence type="ECO:0000313" key="3">
    <source>
        <dbReference type="Proteomes" id="UP000095563"/>
    </source>
</evidence>
<evidence type="ECO:0008006" key="4">
    <source>
        <dbReference type="Google" id="ProtNLM"/>
    </source>
</evidence>
<evidence type="ECO:0000256" key="1">
    <source>
        <dbReference type="SAM" id="Phobius"/>
    </source>
</evidence>
<dbReference type="RefSeq" id="WP_055206133.1">
    <property type="nucleotide sequence ID" value="NZ_CZBO01000001.1"/>
</dbReference>
<accession>A0A174PSC0</accession>